<dbReference type="InterPro" id="IPR029071">
    <property type="entry name" value="Ubiquitin-like_domsf"/>
</dbReference>
<reference evidence="7" key="1">
    <citation type="journal article" date="2023" name="bioRxiv">
        <title>Scaffold-level genome assemblies of two parasitoid biocontrol wasps reveal the parthenogenesis mechanism and an associated novel virus.</title>
        <authorList>
            <person name="Inwood S."/>
            <person name="Skelly J."/>
            <person name="Guhlin J."/>
            <person name="Harrop T."/>
            <person name="Goldson S."/>
            <person name="Dearden P."/>
        </authorList>
    </citation>
    <scope>NUCLEOTIDE SEQUENCE</scope>
    <source>
        <strain evidence="7">Irish</strain>
        <tissue evidence="7">Whole body</tissue>
    </source>
</reference>
<feature type="domain" description="UBA" evidence="5">
    <location>
        <begin position="1"/>
        <end position="41"/>
    </location>
</feature>
<evidence type="ECO:0000256" key="4">
    <source>
        <dbReference type="SAM" id="MobiDB-lite"/>
    </source>
</evidence>
<dbReference type="GO" id="GO:0036435">
    <property type="term" value="F:K48-linked polyubiquitin modification-dependent protein binding"/>
    <property type="evidence" value="ECO:0007669"/>
    <property type="project" value="TreeGrafter"/>
</dbReference>
<dbReference type="Pfam" id="PF22562">
    <property type="entry name" value="UBA_7"/>
    <property type="match status" value="1"/>
</dbReference>
<keyword evidence="2" id="KW-0963">Cytoplasm</keyword>
<keyword evidence="3" id="KW-0175">Coiled coil</keyword>
<feature type="region of interest" description="Disordered" evidence="4">
    <location>
        <begin position="44"/>
        <end position="81"/>
    </location>
</feature>
<evidence type="ECO:0008006" key="9">
    <source>
        <dbReference type="Google" id="ProtNLM"/>
    </source>
</evidence>
<dbReference type="GO" id="GO:1903094">
    <property type="term" value="P:negative regulation of protein K48-linked deubiquitination"/>
    <property type="evidence" value="ECO:0007669"/>
    <property type="project" value="TreeGrafter"/>
</dbReference>
<dbReference type="PANTHER" id="PTHR46340">
    <property type="entry name" value="UBX DOMAIN-CONTAINING PROTEIN 1"/>
    <property type="match status" value="1"/>
</dbReference>
<feature type="compositionally biased region" description="Basic and acidic residues" evidence="4">
    <location>
        <begin position="116"/>
        <end position="168"/>
    </location>
</feature>
<protein>
    <recommendedName>
        <fullName evidence="9">UBX domain-containing protein 1</fullName>
    </recommendedName>
</protein>
<dbReference type="SUPFAM" id="SSF54236">
    <property type="entry name" value="Ubiquitin-like"/>
    <property type="match status" value="1"/>
</dbReference>
<proteinExistence type="predicted"/>
<dbReference type="InterPro" id="IPR041923">
    <property type="entry name" value="UBA_UBXN1"/>
</dbReference>
<gene>
    <name evidence="7" type="ORF">PV328_004211</name>
</gene>
<feature type="compositionally biased region" description="Polar residues" evidence="4">
    <location>
        <begin position="66"/>
        <end position="81"/>
    </location>
</feature>
<dbReference type="CDD" id="cd14302">
    <property type="entry name" value="UBA_UBXN1"/>
    <property type="match status" value="1"/>
</dbReference>
<dbReference type="InterPro" id="IPR001012">
    <property type="entry name" value="UBX_dom"/>
</dbReference>
<name>A0AA39FA06_9HYME</name>
<comment type="subcellular location">
    <subcellularLocation>
        <location evidence="1">Cytoplasm</location>
    </subcellularLocation>
</comment>
<dbReference type="SMART" id="SM00166">
    <property type="entry name" value="UBX"/>
    <property type="match status" value="1"/>
</dbReference>
<dbReference type="CDD" id="cd01772">
    <property type="entry name" value="UBX_UBXN1"/>
    <property type="match status" value="1"/>
</dbReference>
<dbReference type="PROSITE" id="PS50030">
    <property type="entry name" value="UBA"/>
    <property type="match status" value="1"/>
</dbReference>
<dbReference type="PANTHER" id="PTHR46340:SF1">
    <property type="entry name" value="UBX DOMAIN-CONTAINING PROTEIN 1"/>
    <property type="match status" value="1"/>
</dbReference>
<evidence type="ECO:0000256" key="3">
    <source>
        <dbReference type="ARBA" id="ARBA00023054"/>
    </source>
</evidence>
<dbReference type="Pfam" id="PF00789">
    <property type="entry name" value="UBX"/>
    <property type="match status" value="1"/>
</dbReference>
<dbReference type="GO" id="GO:0005634">
    <property type="term" value="C:nucleus"/>
    <property type="evidence" value="ECO:0007669"/>
    <property type="project" value="TreeGrafter"/>
</dbReference>
<comment type="caution">
    <text evidence="7">The sequence shown here is derived from an EMBL/GenBank/DDBJ whole genome shotgun (WGS) entry which is preliminary data.</text>
</comment>
<feature type="region of interest" description="Disordered" evidence="4">
    <location>
        <begin position="217"/>
        <end position="238"/>
    </location>
</feature>
<dbReference type="InterPro" id="IPR009060">
    <property type="entry name" value="UBA-like_sf"/>
</dbReference>
<dbReference type="InterPro" id="IPR013087">
    <property type="entry name" value="Znf_C2H2_type"/>
</dbReference>
<evidence type="ECO:0000313" key="7">
    <source>
        <dbReference type="EMBL" id="KAK0165712.1"/>
    </source>
</evidence>
<dbReference type="Gene3D" id="3.10.20.90">
    <property type="entry name" value="Phosphatidylinositol 3-kinase Catalytic Subunit, Chain A, domain 1"/>
    <property type="match status" value="1"/>
</dbReference>
<organism evidence="7 8">
    <name type="scientific">Microctonus aethiopoides</name>
    <dbReference type="NCBI Taxonomy" id="144406"/>
    <lineage>
        <taxon>Eukaryota</taxon>
        <taxon>Metazoa</taxon>
        <taxon>Ecdysozoa</taxon>
        <taxon>Arthropoda</taxon>
        <taxon>Hexapoda</taxon>
        <taxon>Insecta</taxon>
        <taxon>Pterygota</taxon>
        <taxon>Neoptera</taxon>
        <taxon>Endopterygota</taxon>
        <taxon>Hymenoptera</taxon>
        <taxon>Apocrita</taxon>
        <taxon>Ichneumonoidea</taxon>
        <taxon>Braconidae</taxon>
        <taxon>Euphorinae</taxon>
        <taxon>Microctonus</taxon>
    </lineage>
</organism>
<evidence type="ECO:0000256" key="1">
    <source>
        <dbReference type="ARBA" id="ARBA00004496"/>
    </source>
</evidence>
<dbReference type="EMBL" id="JAQQBS010001422">
    <property type="protein sequence ID" value="KAK0165712.1"/>
    <property type="molecule type" value="Genomic_DNA"/>
</dbReference>
<evidence type="ECO:0000259" key="5">
    <source>
        <dbReference type="PROSITE" id="PS50030"/>
    </source>
</evidence>
<dbReference type="InterPro" id="IPR015940">
    <property type="entry name" value="UBA"/>
</dbReference>
<feature type="compositionally biased region" description="Low complexity" evidence="4">
    <location>
        <begin position="51"/>
        <end position="65"/>
    </location>
</feature>
<dbReference type="AlphaFoldDB" id="A0AA39FA06"/>
<feature type="region of interest" description="Disordered" evidence="4">
    <location>
        <begin position="105"/>
        <end position="168"/>
    </location>
</feature>
<dbReference type="Proteomes" id="UP001168990">
    <property type="component" value="Unassembled WGS sequence"/>
</dbReference>
<evidence type="ECO:0000259" key="6">
    <source>
        <dbReference type="PROSITE" id="PS50033"/>
    </source>
</evidence>
<reference evidence="7" key="2">
    <citation type="submission" date="2023-03" db="EMBL/GenBank/DDBJ databases">
        <authorList>
            <person name="Inwood S.N."/>
            <person name="Skelly J.G."/>
            <person name="Guhlin J."/>
            <person name="Harrop T.W.R."/>
            <person name="Goldson S.G."/>
            <person name="Dearden P.K."/>
        </authorList>
    </citation>
    <scope>NUCLEOTIDE SEQUENCE</scope>
    <source>
        <strain evidence="7">Irish</strain>
        <tissue evidence="7">Whole body</tissue>
    </source>
</reference>
<accession>A0AA39FA06</accession>
<dbReference type="GO" id="GO:0005737">
    <property type="term" value="C:cytoplasm"/>
    <property type="evidence" value="ECO:0007669"/>
    <property type="project" value="UniProtKB-SubCell"/>
</dbReference>
<dbReference type="GO" id="GO:0031397">
    <property type="term" value="P:negative regulation of protein ubiquitination"/>
    <property type="evidence" value="ECO:0007669"/>
    <property type="project" value="TreeGrafter"/>
</dbReference>
<evidence type="ECO:0000313" key="8">
    <source>
        <dbReference type="Proteomes" id="UP001168990"/>
    </source>
</evidence>
<keyword evidence="8" id="KW-1185">Reference proteome</keyword>
<dbReference type="PROSITE" id="PS50033">
    <property type="entry name" value="UBX"/>
    <property type="match status" value="1"/>
</dbReference>
<feature type="domain" description="UBX" evidence="6">
    <location>
        <begin position="242"/>
        <end position="320"/>
    </location>
</feature>
<dbReference type="Gene3D" id="1.10.8.10">
    <property type="entry name" value="DNA helicase RuvA subunit, C-terminal domain"/>
    <property type="match status" value="1"/>
</dbReference>
<dbReference type="SUPFAM" id="SSF46934">
    <property type="entry name" value="UBA-like"/>
    <property type="match status" value="1"/>
</dbReference>
<evidence type="ECO:0000256" key="2">
    <source>
        <dbReference type="ARBA" id="ARBA00022490"/>
    </source>
</evidence>
<dbReference type="GO" id="GO:0032435">
    <property type="term" value="P:negative regulation of proteasomal ubiquitin-dependent protein catabolic process"/>
    <property type="evidence" value="ECO:0007669"/>
    <property type="project" value="TreeGrafter"/>
</dbReference>
<sequence>MSSPDVTILVDMGFALPKVQKALEVTGNKGVEPAMEWLLAHSDDPPTLVLSGASESSSSEASISAKNNVASPNDNDDTNQTAKSLKCDVCGKLFQSSLEVEYHATKSGHGSFSESLEEKKPLTEDEKKEKLKLLEDKMRQKRKEREDQEKKESYEKEKSRIKSGKEMAEARKRLEDLEMKKLLEQRRRDKEEDRLARAAIREKIEADKAARRAKAAAESGQATPLVESPPAISPPTVVAPKRDYKETKLQIRLTNGQTLTQNFGCKEQLSAVRLYVEMNRTDSPGSFNLVTTFPRKVFSDEDYDTPLDVLGLVPSAVIFVQKKAE</sequence>
<dbReference type="PROSITE" id="PS00028">
    <property type="entry name" value="ZINC_FINGER_C2H2_1"/>
    <property type="match status" value="1"/>
</dbReference>